<dbReference type="AlphaFoldDB" id="A0A399D8S5"/>
<dbReference type="PANTHER" id="PTHR43861">
    <property type="entry name" value="TRANS-ACONITATE 2-METHYLTRANSFERASE-RELATED"/>
    <property type="match status" value="1"/>
</dbReference>
<protein>
    <submittedName>
        <fullName evidence="2">Methyltransferase domain-containing protein</fullName>
    </submittedName>
</protein>
<comment type="caution">
    <text evidence="2">The sequence shown here is derived from an EMBL/GenBank/DDBJ whole genome shotgun (WGS) entry which is preliminary data.</text>
</comment>
<dbReference type="EMBL" id="QWET01000001">
    <property type="protein sequence ID" value="RIH66881.1"/>
    <property type="molecule type" value="Genomic_DNA"/>
</dbReference>
<name>A0A399D8S5_9BACT</name>
<feature type="transmembrane region" description="Helical" evidence="1">
    <location>
        <begin position="180"/>
        <end position="201"/>
    </location>
</feature>
<dbReference type="GO" id="GO:0008168">
    <property type="term" value="F:methyltransferase activity"/>
    <property type="evidence" value="ECO:0007669"/>
    <property type="project" value="UniProtKB-KW"/>
</dbReference>
<keyword evidence="1" id="KW-0472">Membrane</keyword>
<reference evidence="2 3" key="1">
    <citation type="journal article" date="2015" name="Int. J. Syst. Evol. Microbiol.">
        <title>Mariniphaga sediminis sp. nov., isolated from coastal sediment.</title>
        <authorList>
            <person name="Wang F.Q."/>
            <person name="Shen Q.Y."/>
            <person name="Chen G.J."/>
            <person name="Du Z.J."/>
        </authorList>
    </citation>
    <scope>NUCLEOTIDE SEQUENCE [LARGE SCALE GENOMIC DNA]</scope>
    <source>
        <strain evidence="2 3">SY21</strain>
    </source>
</reference>
<gene>
    <name evidence="2" type="ORF">D1164_00135</name>
</gene>
<dbReference type="RefSeq" id="WP_119347907.1">
    <property type="nucleotide sequence ID" value="NZ_QWET01000001.1"/>
</dbReference>
<dbReference type="Proteomes" id="UP000266441">
    <property type="component" value="Unassembled WGS sequence"/>
</dbReference>
<evidence type="ECO:0000256" key="1">
    <source>
        <dbReference type="SAM" id="Phobius"/>
    </source>
</evidence>
<proteinExistence type="predicted"/>
<organism evidence="2 3">
    <name type="scientific">Mariniphaga sediminis</name>
    <dbReference type="NCBI Taxonomy" id="1628158"/>
    <lineage>
        <taxon>Bacteria</taxon>
        <taxon>Pseudomonadati</taxon>
        <taxon>Bacteroidota</taxon>
        <taxon>Bacteroidia</taxon>
        <taxon>Marinilabiliales</taxon>
        <taxon>Prolixibacteraceae</taxon>
        <taxon>Mariniphaga</taxon>
    </lineage>
</organism>
<dbReference type="CDD" id="cd02440">
    <property type="entry name" value="AdoMet_MTases"/>
    <property type="match status" value="1"/>
</dbReference>
<dbReference type="SUPFAM" id="SSF53335">
    <property type="entry name" value="S-adenosyl-L-methionine-dependent methyltransferases"/>
    <property type="match status" value="1"/>
</dbReference>
<accession>A0A399D8S5</accession>
<dbReference type="InterPro" id="IPR029063">
    <property type="entry name" value="SAM-dependent_MTases_sf"/>
</dbReference>
<dbReference type="GO" id="GO:0032259">
    <property type="term" value="P:methylation"/>
    <property type="evidence" value="ECO:0007669"/>
    <property type="project" value="UniProtKB-KW"/>
</dbReference>
<dbReference type="OrthoDB" id="1523195at2"/>
<evidence type="ECO:0000313" key="2">
    <source>
        <dbReference type="EMBL" id="RIH66881.1"/>
    </source>
</evidence>
<sequence length="248" mass="28394">MTETTGNLKYGTDTLEIISAADRFNYWMYRTIQSHCKGNILEIGSGIGNISQFFVEDGAEITLSDFDSSYFPRLKEKFGNRQNLKGIHQIDFSAKNLEEKHPELAGQFDTVFALNVVEHIEDHQQALKNAYTFLRPGGNVVILVPAFQFLFNGFDTQLGHYRRYTKKTLKSLMESAGFEVIHSIYFNFIGVLGWYLSGNILQKKMIPRGQMKLYNELVPVWKIIDVFMKYFTGLSVICVGNKKVLNCK</sequence>
<dbReference type="Pfam" id="PF13489">
    <property type="entry name" value="Methyltransf_23"/>
    <property type="match status" value="1"/>
</dbReference>
<dbReference type="Gene3D" id="3.40.50.150">
    <property type="entry name" value="Vaccinia Virus protein VP39"/>
    <property type="match status" value="1"/>
</dbReference>
<keyword evidence="2" id="KW-0808">Transferase</keyword>
<keyword evidence="3" id="KW-1185">Reference proteome</keyword>
<keyword evidence="1" id="KW-0812">Transmembrane</keyword>
<keyword evidence="1" id="KW-1133">Transmembrane helix</keyword>
<evidence type="ECO:0000313" key="3">
    <source>
        <dbReference type="Proteomes" id="UP000266441"/>
    </source>
</evidence>
<keyword evidence="2" id="KW-0489">Methyltransferase</keyword>